<comment type="caution">
    <text evidence="2">The sequence shown here is derived from an EMBL/GenBank/DDBJ whole genome shotgun (WGS) entry which is preliminary data.</text>
</comment>
<name>A0ABD2NRM5_9CUCU</name>
<feature type="compositionally biased region" description="Acidic residues" evidence="1">
    <location>
        <begin position="1"/>
        <end position="12"/>
    </location>
</feature>
<feature type="non-terminal residue" evidence="2">
    <location>
        <position position="111"/>
    </location>
</feature>
<reference evidence="2 3" key="1">
    <citation type="journal article" date="2021" name="BMC Biol.">
        <title>Horizontally acquired antibacterial genes associated with adaptive radiation of ladybird beetles.</title>
        <authorList>
            <person name="Li H.S."/>
            <person name="Tang X.F."/>
            <person name="Huang Y.H."/>
            <person name="Xu Z.Y."/>
            <person name="Chen M.L."/>
            <person name="Du X.Y."/>
            <person name="Qiu B.Y."/>
            <person name="Chen P.T."/>
            <person name="Zhang W."/>
            <person name="Slipinski A."/>
            <person name="Escalona H.E."/>
            <person name="Waterhouse R.M."/>
            <person name="Zwick A."/>
            <person name="Pang H."/>
        </authorList>
    </citation>
    <scope>NUCLEOTIDE SEQUENCE [LARGE SCALE GENOMIC DNA]</scope>
    <source>
        <strain evidence="2">SYSU2018</strain>
    </source>
</reference>
<keyword evidence="3" id="KW-1185">Reference proteome</keyword>
<feature type="compositionally biased region" description="Basic and acidic residues" evidence="1">
    <location>
        <begin position="52"/>
        <end position="68"/>
    </location>
</feature>
<evidence type="ECO:0000256" key="1">
    <source>
        <dbReference type="SAM" id="MobiDB-lite"/>
    </source>
</evidence>
<feature type="compositionally biased region" description="Basic and acidic residues" evidence="1">
    <location>
        <begin position="28"/>
        <end position="44"/>
    </location>
</feature>
<accession>A0ABD2NRM5</accession>
<feature type="region of interest" description="Disordered" evidence="1">
    <location>
        <begin position="1"/>
        <end position="81"/>
    </location>
</feature>
<organism evidence="2 3">
    <name type="scientific">Cryptolaemus montrouzieri</name>
    <dbReference type="NCBI Taxonomy" id="559131"/>
    <lineage>
        <taxon>Eukaryota</taxon>
        <taxon>Metazoa</taxon>
        <taxon>Ecdysozoa</taxon>
        <taxon>Arthropoda</taxon>
        <taxon>Hexapoda</taxon>
        <taxon>Insecta</taxon>
        <taxon>Pterygota</taxon>
        <taxon>Neoptera</taxon>
        <taxon>Endopterygota</taxon>
        <taxon>Coleoptera</taxon>
        <taxon>Polyphaga</taxon>
        <taxon>Cucujiformia</taxon>
        <taxon>Coccinelloidea</taxon>
        <taxon>Coccinellidae</taxon>
        <taxon>Scymninae</taxon>
        <taxon>Scymnini</taxon>
        <taxon>Cryptolaemus</taxon>
    </lineage>
</organism>
<dbReference type="EMBL" id="JABFTP020000144">
    <property type="protein sequence ID" value="KAL3280820.1"/>
    <property type="molecule type" value="Genomic_DNA"/>
</dbReference>
<feature type="non-terminal residue" evidence="2">
    <location>
        <position position="1"/>
    </location>
</feature>
<dbReference type="AlphaFoldDB" id="A0ABD2NRM5"/>
<proteinExistence type="predicted"/>
<evidence type="ECO:0000313" key="2">
    <source>
        <dbReference type="EMBL" id="KAL3280820.1"/>
    </source>
</evidence>
<evidence type="ECO:0000313" key="3">
    <source>
        <dbReference type="Proteomes" id="UP001516400"/>
    </source>
</evidence>
<dbReference type="Proteomes" id="UP001516400">
    <property type="component" value="Unassembled WGS sequence"/>
</dbReference>
<gene>
    <name evidence="2" type="ORF">HHI36_004051</name>
</gene>
<protein>
    <submittedName>
        <fullName evidence="2">Uncharacterized protein</fullName>
    </submittedName>
</protein>
<sequence>KESDDESNEEEDFKSPKNTVKKMRKSIKMSEIETKNQFESPMEKDIDEDLYEDNHPKEKDDKGVEGNRKTKKTTKIPAKTTLDALKKREKISPLIIREKTKWTTISNRMKQ</sequence>